<evidence type="ECO:0000256" key="2">
    <source>
        <dbReference type="ARBA" id="ARBA00023004"/>
    </source>
</evidence>
<dbReference type="RefSeq" id="WP_119089552.1">
    <property type="nucleotide sequence ID" value="NZ_QXIS01000034.1"/>
</dbReference>
<keyword evidence="2" id="KW-0408">Iron</keyword>
<dbReference type="Pfam" id="PF00248">
    <property type="entry name" value="Aldo_ket_red"/>
    <property type="match status" value="1"/>
</dbReference>
<name>A0A398CSR6_9BACT</name>
<keyword evidence="6" id="KW-1185">Reference proteome</keyword>
<dbReference type="GO" id="GO:0046872">
    <property type="term" value="F:metal ion binding"/>
    <property type="evidence" value="ECO:0007669"/>
    <property type="project" value="UniProtKB-KW"/>
</dbReference>
<dbReference type="SUPFAM" id="SSF46548">
    <property type="entry name" value="alpha-helical ferredoxin"/>
    <property type="match status" value="1"/>
</dbReference>
<sequence>MNYRSFGKLDWKPSALGFGTMRLPTVGEDPSAIDEQQAITMLRTGIDGGINYVDTAYPYHGGKSETLVGKALQEGYRGKVHLATKMPSWLIESQADMTLRFEEQLQRMQTDHVEFYLLHALNAERWHKLHDAGVLEWAHERIREGRIGYLGFSFHDTNTAFREIVDASQEWTFCQIQYNFLDEETQAGTDGLHYAASRGLGIVVMEPLRGGKLAVPNAEISAMWSEASTRRSAAEWALDWVWNHPEVSLLLSGMSTLVQVQQNLDAAGTSATGMLAPGDLDLIARVRDAYNALVRVPCTACNYCMPCPQGVNIPGMFQLVNEGSMFGSWDVQRKRYGQMKSEGSSADSCIRCGACEDKCPQHISIRDQLANVAEQLG</sequence>
<dbReference type="SUPFAM" id="SSF51430">
    <property type="entry name" value="NAD(P)-linked oxidoreductase"/>
    <property type="match status" value="1"/>
</dbReference>
<comment type="caution">
    <text evidence="5">The sequence shown here is derived from an EMBL/GenBank/DDBJ whole genome shotgun (WGS) entry which is preliminary data.</text>
</comment>
<evidence type="ECO:0000256" key="3">
    <source>
        <dbReference type="ARBA" id="ARBA00023014"/>
    </source>
</evidence>
<dbReference type="AlphaFoldDB" id="A0A398CSR6"/>
<accession>A0A398CSR6</accession>
<dbReference type="PROSITE" id="PS00198">
    <property type="entry name" value="4FE4S_FER_1"/>
    <property type="match status" value="1"/>
</dbReference>
<dbReference type="GO" id="GO:0051536">
    <property type="term" value="F:iron-sulfur cluster binding"/>
    <property type="evidence" value="ECO:0007669"/>
    <property type="project" value="UniProtKB-KW"/>
</dbReference>
<protein>
    <submittedName>
        <fullName evidence="5">Aldo/keto reductase</fullName>
    </submittedName>
</protein>
<proteinExistence type="predicted"/>
<evidence type="ECO:0000256" key="1">
    <source>
        <dbReference type="ARBA" id="ARBA00022723"/>
    </source>
</evidence>
<dbReference type="InterPro" id="IPR036812">
    <property type="entry name" value="NAD(P)_OxRdtase_dom_sf"/>
</dbReference>
<evidence type="ECO:0000313" key="5">
    <source>
        <dbReference type="EMBL" id="RIE05593.1"/>
    </source>
</evidence>
<reference evidence="5 6" key="1">
    <citation type="submission" date="2018-09" db="EMBL/GenBank/DDBJ databases">
        <title>Discovery and Ecogenomic Context for Candidatus Cryosericales, a Global Caldiserica Order Active in Thawing Permafrost.</title>
        <authorList>
            <person name="Martinez M.A."/>
            <person name="Woodcroft B.J."/>
            <person name="Ignacio Espinoza J.C."/>
            <person name="Zayed A."/>
            <person name="Singleton C.M."/>
            <person name="Boyd J."/>
            <person name="Li Y.-F."/>
            <person name="Purvine S."/>
            <person name="Maughan H."/>
            <person name="Hodgkins S.B."/>
            <person name="Anderson D."/>
            <person name="Sederholm M."/>
            <person name="Temperton B."/>
            <person name="Saleska S.R."/>
            <person name="Tyson G.W."/>
            <person name="Rich V.I."/>
        </authorList>
    </citation>
    <scope>NUCLEOTIDE SEQUENCE [LARGE SCALE GENOMIC DNA]</scope>
    <source>
        <strain evidence="5 6">SMC7</strain>
    </source>
</reference>
<dbReference type="Pfam" id="PF13187">
    <property type="entry name" value="Fer4_9"/>
    <property type="match status" value="1"/>
</dbReference>
<keyword evidence="1" id="KW-0479">Metal-binding</keyword>
<dbReference type="EMBL" id="QXIS01000034">
    <property type="protein sequence ID" value="RIE05593.1"/>
    <property type="molecule type" value="Genomic_DNA"/>
</dbReference>
<dbReference type="PANTHER" id="PTHR43312:SF2">
    <property type="entry name" value="OXIDOREDUCTASE"/>
    <property type="match status" value="1"/>
</dbReference>
<dbReference type="Gene3D" id="3.20.20.100">
    <property type="entry name" value="NADP-dependent oxidoreductase domain"/>
    <property type="match status" value="1"/>
</dbReference>
<dbReference type="OrthoDB" id="9773828at2"/>
<dbReference type="PROSITE" id="PS51379">
    <property type="entry name" value="4FE4S_FER_2"/>
    <property type="match status" value="1"/>
</dbReference>
<dbReference type="Proteomes" id="UP000266328">
    <property type="component" value="Unassembled WGS sequence"/>
</dbReference>
<dbReference type="InterPro" id="IPR017900">
    <property type="entry name" value="4Fe4S_Fe_S_CS"/>
</dbReference>
<dbReference type="InterPro" id="IPR023210">
    <property type="entry name" value="NADP_OxRdtase_dom"/>
</dbReference>
<evidence type="ECO:0000259" key="4">
    <source>
        <dbReference type="PROSITE" id="PS51379"/>
    </source>
</evidence>
<keyword evidence="3" id="KW-0411">Iron-sulfur</keyword>
<gene>
    <name evidence="5" type="ORF">SMC7_06560</name>
</gene>
<feature type="domain" description="4Fe-4S ferredoxin-type" evidence="4">
    <location>
        <begin position="340"/>
        <end position="368"/>
    </location>
</feature>
<dbReference type="InterPro" id="IPR017896">
    <property type="entry name" value="4Fe4S_Fe-S-bd"/>
</dbReference>
<dbReference type="PANTHER" id="PTHR43312">
    <property type="entry name" value="D-THREO-ALDOSE 1-DEHYDROGENASE"/>
    <property type="match status" value="1"/>
</dbReference>
<dbReference type="InterPro" id="IPR053135">
    <property type="entry name" value="AKR2_Oxidoreductase"/>
</dbReference>
<evidence type="ECO:0000313" key="6">
    <source>
        <dbReference type="Proteomes" id="UP000266328"/>
    </source>
</evidence>
<organism evidence="5 6">
    <name type="scientific">Candidatus Cryosericum terrychapinii</name>
    <dbReference type="NCBI Taxonomy" id="2290919"/>
    <lineage>
        <taxon>Bacteria</taxon>
        <taxon>Pseudomonadati</taxon>
        <taxon>Caldisericota/Cryosericota group</taxon>
        <taxon>Candidatus Cryosericota</taxon>
        <taxon>Candidatus Cryosericia</taxon>
        <taxon>Candidatus Cryosericales</taxon>
        <taxon>Candidatus Cryosericaceae</taxon>
        <taxon>Candidatus Cryosericum</taxon>
    </lineage>
</organism>
<dbReference type="CDD" id="cd19096">
    <property type="entry name" value="AKR_Fe-S_oxidoreductase"/>
    <property type="match status" value="1"/>
</dbReference>